<accession>A0A917B1B7</accession>
<dbReference type="NCBIfam" id="TIGR04255">
    <property type="entry name" value="sporadTIGR04255"/>
    <property type="match status" value="1"/>
</dbReference>
<dbReference type="RefSeq" id="WP_188672188.1">
    <property type="nucleotide sequence ID" value="NZ_BMGP01000001.1"/>
</dbReference>
<dbReference type="EMBL" id="BMGP01000001">
    <property type="protein sequence ID" value="GGF11405.1"/>
    <property type="molecule type" value="Genomic_DNA"/>
</dbReference>
<protein>
    <recommendedName>
        <fullName evidence="3">TIGR04255 family protein</fullName>
    </recommendedName>
</protein>
<evidence type="ECO:0008006" key="3">
    <source>
        <dbReference type="Google" id="ProtNLM"/>
    </source>
</evidence>
<name>A0A917B1B7_9MICO</name>
<reference evidence="1 2" key="1">
    <citation type="journal article" date="2014" name="Int. J. Syst. Evol. Microbiol.">
        <title>Complete genome sequence of Corynebacterium casei LMG S-19264T (=DSM 44701T), isolated from a smear-ripened cheese.</title>
        <authorList>
            <consortium name="US DOE Joint Genome Institute (JGI-PGF)"/>
            <person name="Walter F."/>
            <person name="Albersmeier A."/>
            <person name="Kalinowski J."/>
            <person name="Ruckert C."/>
        </authorList>
    </citation>
    <scope>NUCLEOTIDE SEQUENCE [LARGE SCALE GENOMIC DNA]</scope>
    <source>
        <strain evidence="1 2">CGMCC 1.12976</strain>
    </source>
</reference>
<dbReference type="Proteomes" id="UP000598775">
    <property type="component" value="Unassembled WGS sequence"/>
</dbReference>
<evidence type="ECO:0000313" key="2">
    <source>
        <dbReference type="Proteomes" id="UP000598775"/>
    </source>
</evidence>
<dbReference type="InterPro" id="IPR026349">
    <property type="entry name" value="CHP04255"/>
</dbReference>
<organism evidence="1 2">
    <name type="scientific">Subtercola lobariae</name>
    <dbReference type="NCBI Taxonomy" id="1588641"/>
    <lineage>
        <taxon>Bacteria</taxon>
        <taxon>Bacillati</taxon>
        <taxon>Actinomycetota</taxon>
        <taxon>Actinomycetes</taxon>
        <taxon>Micrococcales</taxon>
        <taxon>Microbacteriaceae</taxon>
        <taxon>Subtercola</taxon>
    </lineage>
</organism>
<dbReference type="AlphaFoldDB" id="A0A917B1B7"/>
<evidence type="ECO:0000313" key="1">
    <source>
        <dbReference type="EMBL" id="GGF11405.1"/>
    </source>
</evidence>
<proteinExistence type="predicted"/>
<sequence length="261" mass="28463">MVAGNGLSRVPSFAHPPVTEAVVSVEFAPVAAIGFLFLGAFNQQIQAEFPRHEEMIFVPQTSTFAGFQPIQPVVRLRMITEDQSSVAQLQNDRLTLNWRQAPNGREYPHYAVHVAKHRELFDRLGSSVAGLGDEEVIPLIAESTYVNRIEFDAGEQAHEYFSLLTDGEALPGAHVATHFQTIRAVSSEDSRFGGHLTITAEPFAEPNAVGVILTVVTRIALDSADSLDATYDGLAFAHETSVVAFAAATTSEMHSRWGMEI</sequence>
<comment type="caution">
    <text evidence="1">The sequence shown here is derived from an EMBL/GenBank/DDBJ whole genome shotgun (WGS) entry which is preliminary data.</text>
</comment>
<gene>
    <name evidence="1" type="ORF">GCM10011399_01570</name>
</gene>
<keyword evidence="2" id="KW-1185">Reference proteome</keyword>